<dbReference type="SMART" id="SM00389">
    <property type="entry name" value="HOX"/>
    <property type="match status" value="1"/>
</dbReference>
<sequence length="58" mass="7062">MDARKCVRFSPEQVEALERVYDEFPKPSSLRRQQLIRDCTILANIKPKQIKFWFQNHR</sequence>
<dbReference type="InterPro" id="IPR001356">
    <property type="entry name" value="HD"/>
</dbReference>
<evidence type="ECO:0000259" key="4">
    <source>
        <dbReference type="PROSITE" id="PS50071"/>
    </source>
</evidence>
<keyword evidence="2 3" id="KW-0539">Nucleus</keyword>
<proteinExistence type="predicted"/>
<comment type="caution">
    <text evidence="5">The sequence shown here is derived from an EMBL/GenBank/DDBJ whole genome shotgun (WGS) entry which is preliminary data.</text>
</comment>
<evidence type="ECO:0000313" key="5">
    <source>
        <dbReference type="EMBL" id="KAK8949263.1"/>
    </source>
</evidence>
<evidence type="ECO:0000256" key="3">
    <source>
        <dbReference type="RuleBase" id="RU000682"/>
    </source>
</evidence>
<keyword evidence="2 3" id="KW-0238">DNA-binding</keyword>
<keyword evidence="2 3" id="KW-0371">Homeobox</keyword>
<dbReference type="PROSITE" id="PS50071">
    <property type="entry name" value="HOMEOBOX_2"/>
    <property type="match status" value="1"/>
</dbReference>
<comment type="subcellular location">
    <subcellularLocation>
        <location evidence="1 2 3">Nucleus</location>
    </subcellularLocation>
</comment>
<name>A0AAP0GBE8_9ASPA</name>
<protein>
    <submittedName>
        <fullName evidence="5">Homeobox-leucine zipper protein HOX33</fullName>
    </submittedName>
</protein>
<accession>A0AAP0GBE8</accession>
<dbReference type="Pfam" id="PF00046">
    <property type="entry name" value="Homeodomain"/>
    <property type="match status" value="1"/>
</dbReference>
<dbReference type="PANTHER" id="PTHR45950:SF7">
    <property type="entry name" value="HOMEOBOX-LEUCINE ZIPPER PROTEIN ATHB-14"/>
    <property type="match status" value="1"/>
</dbReference>
<dbReference type="EMBL" id="JBBWWQ010000004">
    <property type="protein sequence ID" value="KAK8949263.1"/>
    <property type="molecule type" value="Genomic_DNA"/>
</dbReference>
<keyword evidence="6" id="KW-1185">Reference proteome</keyword>
<organism evidence="5 6">
    <name type="scientific">Platanthera zijinensis</name>
    <dbReference type="NCBI Taxonomy" id="2320716"/>
    <lineage>
        <taxon>Eukaryota</taxon>
        <taxon>Viridiplantae</taxon>
        <taxon>Streptophyta</taxon>
        <taxon>Embryophyta</taxon>
        <taxon>Tracheophyta</taxon>
        <taxon>Spermatophyta</taxon>
        <taxon>Magnoliopsida</taxon>
        <taxon>Liliopsida</taxon>
        <taxon>Asparagales</taxon>
        <taxon>Orchidaceae</taxon>
        <taxon>Orchidoideae</taxon>
        <taxon>Orchideae</taxon>
        <taxon>Orchidinae</taxon>
        <taxon>Platanthera</taxon>
    </lineage>
</organism>
<evidence type="ECO:0000256" key="2">
    <source>
        <dbReference type="PROSITE-ProRule" id="PRU00108"/>
    </source>
</evidence>
<gene>
    <name evidence="5" type="primary">HOX33</name>
    <name evidence="5" type="ORF">KSP39_PZI005911</name>
</gene>
<dbReference type="GO" id="GO:0003700">
    <property type="term" value="F:DNA-binding transcription factor activity"/>
    <property type="evidence" value="ECO:0007669"/>
    <property type="project" value="InterPro"/>
</dbReference>
<dbReference type="GO" id="GO:0005634">
    <property type="term" value="C:nucleus"/>
    <property type="evidence" value="ECO:0007669"/>
    <property type="project" value="UniProtKB-SubCell"/>
</dbReference>
<feature type="domain" description="Homeobox" evidence="4">
    <location>
        <begin position="1"/>
        <end position="58"/>
    </location>
</feature>
<dbReference type="GO" id="GO:0003677">
    <property type="term" value="F:DNA binding"/>
    <property type="evidence" value="ECO:0007669"/>
    <property type="project" value="UniProtKB-UniRule"/>
</dbReference>
<dbReference type="SUPFAM" id="SSF46689">
    <property type="entry name" value="Homeodomain-like"/>
    <property type="match status" value="1"/>
</dbReference>
<dbReference type="AlphaFoldDB" id="A0AAP0GBE8"/>
<reference evidence="5 6" key="1">
    <citation type="journal article" date="2022" name="Nat. Plants">
        <title>Genomes of leafy and leafless Platanthera orchids illuminate the evolution of mycoheterotrophy.</title>
        <authorList>
            <person name="Li M.H."/>
            <person name="Liu K.W."/>
            <person name="Li Z."/>
            <person name="Lu H.C."/>
            <person name="Ye Q.L."/>
            <person name="Zhang D."/>
            <person name="Wang J.Y."/>
            <person name="Li Y.F."/>
            <person name="Zhong Z.M."/>
            <person name="Liu X."/>
            <person name="Yu X."/>
            <person name="Liu D.K."/>
            <person name="Tu X.D."/>
            <person name="Liu B."/>
            <person name="Hao Y."/>
            <person name="Liao X.Y."/>
            <person name="Jiang Y.T."/>
            <person name="Sun W.H."/>
            <person name="Chen J."/>
            <person name="Chen Y.Q."/>
            <person name="Ai Y."/>
            <person name="Zhai J.W."/>
            <person name="Wu S.S."/>
            <person name="Zhou Z."/>
            <person name="Hsiao Y.Y."/>
            <person name="Wu W.L."/>
            <person name="Chen Y.Y."/>
            <person name="Lin Y.F."/>
            <person name="Hsu J.L."/>
            <person name="Li C.Y."/>
            <person name="Wang Z.W."/>
            <person name="Zhao X."/>
            <person name="Zhong W.Y."/>
            <person name="Ma X.K."/>
            <person name="Ma L."/>
            <person name="Huang J."/>
            <person name="Chen G.Z."/>
            <person name="Huang M.Z."/>
            <person name="Huang L."/>
            <person name="Peng D.H."/>
            <person name="Luo Y.B."/>
            <person name="Zou S.Q."/>
            <person name="Chen S.P."/>
            <person name="Lan S."/>
            <person name="Tsai W.C."/>
            <person name="Van de Peer Y."/>
            <person name="Liu Z.J."/>
        </authorList>
    </citation>
    <scope>NUCLEOTIDE SEQUENCE [LARGE SCALE GENOMIC DNA]</scope>
    <source>
        <strain evidence="5">Lor287</strain>
    </source>
</reference>
<dbReference type="PANTHER" id="PTHR45950">
    <property type="entry name" value="HOMEOBOX-LEUCINE ZIPPER PROTEIN ATHB-14"/>
    <property type="match status" value="1"/>
</dbReference>
<dbReference type="Proteomes" id="UP001418222">
    <property type="component" value="Unassembled WGS sequence"/>
</dbReference>
<dbReference type="CDD" id="cd00086">
    <property type="entry name" value="homeodomain"/>
    <property type="match status" value="1"/>
</dbReference>
<dbReference type="Gene3D" id="1.10.10.60">
    <property type="entry name" value="Homeodomain-like"/>
    <property type="match status" value="1"/>
</dbReference>
<evidence type="ECO:0000313" key="6">
    <source>
        <dbReference type="Proteomes" id="UP001418222"/>
    </source>
</evidence>
<evidence type="ECO:0000256" key="1">
    <source>
        <dbReference type="ARBA" id="ARBA00004123"/>
    </source>
</evidence>
<dbReference type="InterPro" id="IPR009057">
    <property type="entry name" value="Homeodomain-like_sf"/>
</dbReference>
<dbReference type="InterPro" id="IPR044830">
    <property type="entry name" value="HD-Zip_III"/>
</dbReference>